<protein>
    <submittedName>
        <fullName evidence="2">Uncharacterized protein</fullName>
    </submittedName>
</protein>
<dbReference type="AlphaFoldDB" id="A0A0P1A6F6"/>
<evidence type="ECO:0000313" key="2">
    <source>
        <dbReference type="EMBL" id="CEG35980.1"/>
    </source>
</evidence>
<name>A0A0P1A6F6_PLAHL</name>
<organism evidence="2 3">
    <name type="scientific">Plasmopara halstedii</name>
    <name type="common">Downy mildew of sunflower</name>
    <dbReference type="NCBI Taxonomy" id="4781"/>
    <lineage>
        <taxon>Eukaryota</taxon>
        <taxon>Sar</taxon>
        <taxon>Stramenopiles</taxon>
        <taxon>Oomycota</taxon>
        <taxon>Peronosporomycetes</taxon>
        <taxon>Peronosporales</taxon>
        <taxon>Peronosporaceae</taxon>
        <taxon>Plasmopara</taxon>
    </lineage>
</organism>
<feature type="compositionally biased region" description="Polar residues" evidence="1">
    <location>
        <begin position="133"/>
        <end position="143"/>
    </location>
</feature>
<dbReference type="GeneID" id="36395357"/>
<feature type="region of interest" description="Disordered" evidence="1">
    <location>
        <begin position="132"/>
        <end position="151"/>
    </location>
</feature>
<feature type="region of interest" description="Disordered" evidence="1">
    <location>
        <begin position="179"/>
        <end position="200"/>
    </location>
</feature>
<accession>A0A0P1A6F6</accession>
<evidence type="ECO:0000256" key="1">
    <source>
        <dbReference type="SAM" id="MobiDB-lite"/>
    </source>
</evidence>
<feature type="compositionally biased region" description="Basic and acidic residues" evidence="1">
    <location>
        <begin position="179"/>
        <end position="194"/>
    </location>
</feature>
<dbReference type="Proteomes" id="UP000054928">
    <property type="component" value="Unassembled WGS sequence"/>
</dbReference>
<dbReference type="RefSeq" id="XP_024572349.1">
    <property type="nucleotide sequence ID" value="XM_024730203.1"/>
</dbReference>
<evidence type="ECO:0000313" key="3">
    <source>
        <dbReference type="Proteomes" id="UP000054928"/>
    </source>
</evidence>
<sequence length="246" mass="27084">MTEFDDTKKYVYENDDPPLKTNLGANLQLLNRAILDNTNPTDTSARIKSSEAHRKCDEAKRAVEGNHSESAGSALKAVSDGQDERTVRQTVNNVVDQIRTTGVGSGVKRKLQGRGLRGAGVAPLEGVVRRGRTYTSMRSTPSPNRRKCGPKRVIRDPLQSMIRTTGFKQHIDQADCDKLSIDDSNRRNDDKDSAGSHGDNADLNAAELKAVMINLFILDRPQKNQAAVWAADLDKSIRKVNESTQT</sequence>
<feature type="region of interest" description="Disordered" evidence="1">
    <location>
        <begin position="60"/>
        <end position="83"/>
    </location>
</feature>
<reference evidence="3" key="1">
    <citation type="submission" date="2014-09" db="EMBL/GenBank/DDBJ databases">
        <authorList>
            <person name="Sharma Rahul"/>
            <person name="Thines Marco"/>
        </authorList>
    </citation>
    <scope>NUCLEOTIDE SEQUENCE [LARGE SCALE GENOMIC DNA]</scope>
</reference>
<proteinExistence type="predicted"/>
<dbReference type="EMBL" id="CCYD01000109">
    <property type="protein sequence ID" value="CEG35980.1"/>
    <property type="molecule type" value="Genomic_DNA"/>
</dbReference>
<keyword evidence="3" id="KW-1185">Reference proteome</keyword>